<dbReference type="InterPro" id="IPR013656">
    <property type="entry name" value="PAS_4"/>
</dbReference>
<dbReference type="RefSeq" id="WP_169789282.1">
    <property type="nucleotide sequence ID" value="NZ_BJYZ01000003.1"/>
</dbReference>
<dbReference type="GO" id="GO:0000155">
    <property type="term" value="F:phosphorelay sensor kinase activity"/>
    <property type="evidence" value="ECO:0007669"/>
    <property type="project" value="InterPro"/>
</dbReference>
<dbReference type="PROSITE" id="PS50109">
    <property type="entry name" value="HIS_KIN"/>
    <property type="match status" value="1"/>
</dbReference>
<evidence type="ECO:0000259" key="6">
    <source>
        <dbReference type="PROSITE" id="PS50109"/>
    </source>
</evidence>
<dbReference type="SUPFAM" id="SSF47384">
    <property type="entry name" value="Homodimeric domain of signal transducing histidine kinase"/>
    <property type="match status" value="1"/>
</dbReference>
<evidence type="ECO:0000256" key="2">
    <source>
        <dbReference type="ARBA" id="ARBA00012438"/>
    </source>
</evidence>
<dbReference type="Proteomes" id="UP000321523">
    <property type="component" value="Unassembled WGS sequence"/>
</dbReference>
<dbReference type="InterPro" id="IPR035965">
    <property type="entry name" value="PAS-like_dom_sf"/>
</dbReference>
<dbReference type="Pfam" id="PF00512">
    <property type="entry name" value="HisKA"/>
    <property type="match status" value="1"/>
</dbReference>
<feature type="modified residue" description="4-aspartylphosphate" evidence="4">
    <location>
        <position position="483"/>
    </location>
</feature>
<organism evidence="8 9">
    <name type="scientific">Skermanella aerolata</name>
    <dbReference type="NCBI Taxonomy" id="393310"/>
    <lineage>
        <taxon>Bacteria</taxon>
        <taxon>Pseudomonadati</taxon>
        <taxon>Pseudomonadota</taxon>
        <taxon>Alphaproteobacteria</taxon>
        <taxon>Rhodospirillales</taxon>
        <taxon>Azospirillaceae</taxon>
        <taxon>Skermanella</taxon>
    </lineage>
</organism>
<dbReference type="Gene3D" id="3.30.565.10">
    <property type="entry name" value="Histidine kinase-like ATPase, C-terminal domain"/>
    <property type="match status" value="1"/>
</dbReference>
<comment type="catalytic activity">
    <reaction evidence="1">
        <text>ATP + protein L-histidine = ADP + protein N-phospho-L-histidine.</text>
        <dbReference type="EC" id="2.7.13.3"/>
    </reaction>
</comment>
<dbReference type="InterPro" id="IPR004358">
    <property type="entry name" value="Sig_transdc_His_kin-like_C"/>
</dbReference>
<feature type="domain" description="Response regulatory" evidence="7">
    <location>
        <begin position="434"/>
        <end position="551"/>
    </location>
</feature>
<evidence type="ECO:0000256" key="1">
    <source>
        <dbReference type="ARBA" id="ARBA00000085"/>
    </source>
</evidence>
<dbReference type="Gene3D" id="3.40.50.2300">
    <property type="match status" value="1"/>
</dbReference>
<dbReference type="EMBL" id="BJYZ01000003">
    <property type="protein sequence ID" value="GEO37005.1"/>
    <property type="molecule type" value="Genomic_DNA"/>
</dbReference>
<feature type="domain" description="Histidine kinase" evidence="6">
    <location>
        <begin position="181"/>
        <end position="416"/>
    </location>
</feature>
<accession>A0A512DKN3</accession>
<sequence length="557" mass="59199">MPRTSRIQFPAGQPGSIRIKTSRTGQRPEATPDISLEITLSGIMNSSQDGVALLSALRNAAGRVVDFVWVRINPAGERILGLKADLLIGQSLLATFADMGRKGVIESLSAAMEACEAPGAVRRCAIAAMDAWIEYSAAPIDDGVAVTFRDVTARYRDEAILQAALTEAARVEQAKSSFLALVNHELRTPLNGVLCALDLLAGCDDADRELFVNTALNSARDLNRVVGAILHLASLEAGTADIEPVAFDLHDLVEREAAVIAPAAAAKNLSVECRIDPAVPRGLTGSPDNIRQILRTLLENAVKFTPAGSVEVSLTACPRYSPGSSTCSCPDMRHSGAMACFSLAVRDTGIGIAPEFQSSLFEAFTQCDSSLNRLHEGCGLGLAICNRLSQRLGGTLTVDSQLDKGSLFRLDLSLPLAPPAVARRAAQSSAVKKRILLADPGKASGMVTALMLSRAGFEVETVNEGLEALRLAKLQRFDAMVIDMQMPDINGVLIVKALRHLAGFTGPVPIVAITSAPNACDDQRCLAAGVTELLVKPFRKNNLLDRLERLVHAEGGR</sequence>
<name>A0A512DKN3_9PROT</name>
<keyword evidence="9" id="KW-1185">Reference proteome</keyword>
<dbReference type="SUPFAM" id="SSF55785">
    <property type="entry name" value="PYP-like sensor domain (PAS domain)"/>
    <property type="match status" value="1"/>
</dbReference>
<feature type="region of interest" description="Disordered" evidence="5">
    <location>
        <begin position="1"/>
        <end position="29"/>
    </location>
</feature>
<protein>
    <recommendedName>
        <fullName evidence="2">histidine kinase</fullName>
        <ecNumber evidence="2">2.7.13.3</ecNumber>
    </recommendedName>
</protein>
<dbReference type="Pfam" id="PF02518">
    <property type="entry name" value="HATPase_c"/>
    <property type="match status" value="1"/>
</dbReference>
<dbReference type="CDD" id="cd17546">
    <property type="entry name" value="REC_hyHK_CKI1_RcsC-like"/>
    <property type="match status" value="1"/>
</dbReference>
<dbReference type="SMART" id="SM00387">
    <property type="entry name" value="HATPase_c"/>
    <property type="match status" value="1"/>
</dbReference>
<dbReference type="Gene3D" id="1.10.287.130">
    <property type="match status" value="1"/>
</dbReference>
<dbReference type="CDD" id="cd00082">
    <property type="entry name" value="HisKA"/>
    <property type="match status" value="1"/>
</dbReference>
<proteinExistence type="predicted"/>
<dbReference type="AlphaFoldDB" id="A0A512DKN3"/>
<dbReference type="SUPFAM" id="SSF52172">
    <property type="entry name" value="CheY-like"/>
    <property type="match status" value="1"/>
</dbReference>
<dbReference type="Pfam" id="PF00072">
    <property type="entry name" value="Response_reg"/>
    <property type="match status" value="1"/>
</dbReference>
<dbReference type="InterPro" id="IPR011006">
    <property type="entry name" value="CheY-like_superfamily"/>
</dbReference>
<dbReference type="InterPro" id="IPR001789">
    <property type="entry name" value="Sig_transdc_resp-reg_receiver"/>
</dbReference>
<dbReference type="Gene3D" id="3.30.450.20">
    <property type="entry name" value="PAS domain"/>
    <property type="match status" value="1"/>
</dbReference>
<evidence type="ECO:0000256" key="3">
    <source>
        <dbReference type="ARBA" id="ARBA00022553"/>
    </source>
</evidence>
<dbReference type="InterPro" id="IPR003594">
    <property type="entry name" value="HATPase_dom"/>
</dbReference>
<comment type="caution">
    <text evidence="8">The sequence shown here is derived from an EMBL/GenBank/DDBJ whole genome shotgun (WGS) entry which is preliminary data.</text>
</comment>
<evidence type="ECO:0000313" key="9">
    <source>
        <dbReference type="Proteomes" id="UP000321523"/>
    </source>
</evidence>
<evidence type="ECO:0000313" key="8">
    <source>
        <dbReference type="EMBL" id="GEO37005.1"/>
    </source>
</evidence>
<gene>
    <name evidence="8" type="ORF">SAE02_11530</name>
</gene>
<evidence type="ECO:0000256" key="5">
    <source>
        <dbReference type="SAM" id="MobiDB-lite"/>
    </source>
</evidence>
<dbReference type="Pfam" id="PF08448">
    <property type="entry name" value="PAS_4"/>
    <property type="match status" value="1"/>
</dbReference>
<dbReference type="PRINTS" id="PR00344">
    <property type="entry name" value="BCTRLSENSOR"/>
</dbReference>
<dbReference type="SUPFAM" id="SSF55874">
    <property type="entry name" value="ATPase domain of HSP90 chaperone/DNA topoisomerase II/histidine kinase"/>
    <property type="match status" value="1"/>
</dbReference>
<dbReference type="InterPro" id="IPR036890">
    <property type="entry name" value="HATPase_C_sf"/>
</dbReference>
<dbReference type="InterPro" id="IPR003661">
    <property type="entry name" value="HisK_dim/P_dom"/>
</dbReference>
<dbReference type="CDD" id="cd16922">
    <property type="entry name" value="HATPase_EvgS-ArcB-TorS-like"/>
    <property type="match status" value="1"/>
</dbReference>
<dbReference type="EC" id="2.7.13.3" evidence="2"/>
<dbReference type="PROSITE" id="PS50110">
    <property type="entry name" value="RESPONSE_REGULATORY"/>
    <property type="match status" value="1"/>
</dbReference>
<dbReference type="PANTHER" id="PTHR45339:SF5">
    <property type="entry name" value="HISTIDINE KINASE"/>
    <property type="match status" value="1"/>
</dbReference>
<evidence type="ECO:0000256" key="4">
    <source>
        <dbReference type="PROSITE-ProRule" id="PRU00169"/>
    </source>
</evidence>
<dbReference type="InterPro" id="IPR005467">
    <property type="entry name" value="His_kinase_dom"/>
</dbReference>
<dbReference type="SMART" id="SM00388">
    <property type="entry name" value="HisKA"/>
    <property type="match status" value="1"/>
</dbReference>
<reference evidence="8 9" key="1">
    <citation type="submission" date="2019-07" db="EMBL/GenBank/DDBJ databases">
        <title>Whole genome shotgun sequence of Skermanella aerolata NBRC 106429.</title>
        <authorList>
            <person name="Hosoyama A."/>
            <person name="Uohara A."/>
            <person name="Ohji S."/>
            <person name="Ichikawa N."/>
        </authorList>
    </citation>
    <scope>NUCLEOTIDE SEQUENCE [LARGE SCALE GENOMIC DNA]</scope>
    <source>
        <strain evidence="8 9">NBRC 106429</strain>
    </source>
</reference>
<dbReference type="InterPro" id="IPR036097">
    <property type="entry name" value="HisK_dim/P_sf"/>
</dbReference>
<dbReference type="PANTHER" id="PTHR45339">
    <property type="entry name" value="HYBRID SIGNAL TRANSDUCTION HISTIDINE KINASE J"/>
    <property type="match status" value="1"/>
</dbReference>
<keyword evidence="3 4" id="KW-0597">Phosphoprotein</keyword>
<evidence type="ECO:0000259" key="7">
    <source>
        <dbReference type="PROSITE" id="PS50110"/>
    </source>
</evidence>
<dbReference type="SMART" id="SM00448">
    <property type="entry name" value="REC"/>
    <property type="match status" value="1"/>
</dbReference>